<dbReference type="RefSeq" id="WP_350258244.1">
    <property type="nucleotide sequence ID" value="NZ_CP138335.1"/>
</dbReference>
<accession>A0AAU7V7S3</accession>
<evidence type="ECO:0000313" key="3">
    <source>
        <dbReference type="EMBL" id="XBW08044.1"/>
    </source>
</evidence>
<dbReference type="Pfam" id="PF12089">
    <property type="entry name" value="DUF3566"/>
    <property type="match status" value="1"/>
</dbReference>
<feature type="transmembrane region" description="Helical" evidence="1">
    <location>
        <begin position="35"/>
        <end position="58"/>
    </location>
</feature>
<dbReference type="AlphaFoldDB" id="A0AAU7V7S3"/>
<organism evidence="3">
    <name type="scientific">Scrofimicrobium appendicitidis</name>
    <dbReference type="NCBI Taxonomy" id="3079930"/>
    <lineage>
        <taxon>Bacteria</taxon>
        <taxon>Bacillati</taxon>
        <taxon>Actinomycetota</taxon>
        <taxon>Actinomycetes</taxon>
        <taxon>Actinomycetales</taxon>
        <taxon>Actinomycetaceae</taxon>
        <taxon>Scrofimicrobium</taxon>
    </lineage>
</organism>
<evidence type="ECO:0000256" key="1">
    <source>
        <dbReference type="SAM" id="Phobius"/>
    </source>
</evidence>
<keyword evidence="1" id="KW-1133">Transmembrane helix</keyword>
<proteinExistence type="predicted"/>
<name>A0AAU7V7S3_9ACTO</name>
<reference evidence="3" key="1">
    <citation type="submission" date="2023-11" db="EMBL/GenBank/DDBJ databases">
        <title>Scrofimicrobium hongkongense sp. nov., isolated from a patient with peritonitis.</title>
        <authorList>
            <person name="Lao H.Y."/>
            <person name="Wong A.Y.P."/>
            <person name="Ng T.L."/>
            <person name="Wong R.Y.L."/>
            <person name="Yau M.C.Y."/>
            <person name="Lam J.Y.W."/>
            <person name="Siu G.K.H."/>
        </authorList>
    </citation>
    <scope>NUCLEOTIDE SEQUENCE</scope>
    <source>
        <strain evidence="3">R131</strain>
    </source>
</reference>
<keyword evidence="1" id="KW-0812">Transmembrane</keyword>
<feature type="domain" description="DUF3566" evidence="2">
    <location>
        <begin position="17"/>
        <end position="133"/>
    </location>
</feature>
<protein>
    <submittedName>
        <fullName evidence="3">DUF3566 domain-containing protein</fullName>
    </submittedName>
</protein>
<evidence type="ECO:0000259" key="2">
    <source>
        <dbReference type="Pfam" id="PF12089"/>
    </source>
</evidence>
<sequence length="134" mass="14574">MSENAVVAEVEAEYDEPRKVELTLAKIDPWSALKISFILAVAVGIATVVITAALWLLLDGMDVFGSVEDFLTRLGAESFLELMEYVRLPRVMSYATILGIMNVVLFTAVCTLGSLLYNLIASLVGGLKVSLMDE</sequence>
<gene>
    <name evidence="3" type="ORF">SAC06_00330</name>
</gene>
<dbReference type="KEGG" id="sapp:SAC06_00330"/>
<keyword evidence="1" id="KW-0472">Membrane</keyword>
<dbReference type="EMBL" id="CP138335">
    <property type="protein sequence ID" value="XBW08044.1"/>
    <property type="molecule type" value="Genomic_DNA"/>
</dbReference>
<dbReference type="InterPro" id="IPR021949">
    <property type="entry name" value="DUF3566_TM"/>
</dbReference>
<feature type="transmembrane region" description="Helical" evidence="1">
    <location>
        <begin position="91"/>
        <end position="120"/>
    </location>
</feature>